<reference evidence="5" key="2">
    <citation type="submission" date="2024-10" db="UniProtKB">
        <authorList>
            <consortium name="EnsemblProtists"/>
        </authorList>
    </citation>
    <scope>IDENTIFICATION</scope>
</reference>
<name>A0A0D3IIB4_EMIH1</name>
<evidence type="ECO:0000256" key="3">
    <source>
        <dbReference type="ARBA" id="ARBA00023180"/>
    </source>
</evidence>
<dbReference type="HOGENOM" id="CLU_746867_0_0_1"/>
<evidence type="ECO:0000256" key="1">
    <source>
        <dbReference type="ARBA" id="ARBA00022676"/>
    </source>
</evidence>
<dbReference type="GeneID" id="17257150"/>
<dbReference type="InterPro" id="IPR007657">
    <property type="entry name" value="Glycosyltransferase_61"/>
</dbReference>
<dbReference type="PaxDb" id="2903-EOD10999"/>
<dbReference type="PANTHER" id="PTHR20961">
    <property type="entry name" value="GLYCOSYLTRANSFERASE"/>
    <property type="match status" value="1"/>
</dbReference>
<evidence type="ECO:0000313" key="6">
    <source>
        <dbReference type="Proteomes" id="UP000013827"/>
    </source>
</evidence>
<accession>A0A0D3IIB4</accession>
<dbReference type="GO" id="GO:0016757">
    <property type="term" value="F:glycosyltransferase activity"/>
    <property type="evidence" value="ECO:0007669"/>
    <property type="project" value="UniProtKB-KW"/>
</dbReference>
<dbReference type="EnsemblProtists" id="EOD10999">
    <property type="protein sequence ID" value="EOD10999"/>
    <property type="gene ID" value="EMIHUDRAFT_248136"/>
</dbReference>
<evidence type="ECO:0000256" key="2">
    <source>
        <dbReference type="ARBA" id="ARBA00022679"/>
    </source>
</evidence>
<organism evidence="5 6">
    <name type="scientific">Emiliania huxleyi (strain CCMP1516)</name>
    <dbReference type="NCBI Taxonomy" id="280463"/>
    <lineage>
        <taxon>Eukaryota</taxon>
        <taxon>Haptista</taxon>
        <taxon>Haptophyta</taxon>
        <taxon>Prymnesiophyceae</taxon>
        <taxon>Isochrysidales</taxon>
        <taxon>Noelaerhabdaceae</taxon>
        <taxon>Emiliania</taxon>
    </lineage>
</organism>
<keyword evidence="3" id="KW-0325">Glycoprotein</keyword>
<evidence type="ECO:0000259" key="4">
    <source>
        <dbReference type="Pfam" id="PF04577"/>
    </source>
</evidence>
<proteinExistence type="predicted"/>
<feature type="domain" description="Glycosyltransferase 61 catalytic" evidence="4">
    <location>
        <begin position="198"/>
        <end position="279"/>
    </location>
</feature>
<dbReference type="AlphaFoldDB" id="A0A0D3IIB4"/>
<evidence type="ECO:0000313" key="5">
    <source>
        <dbReference type="EnsemblProtists" id="EOD10999"/>
    </source>
</evidence>
<dbReference type="KEGG" id="ehx:EMIHUDRAFT_248136"/>
<dbReference type="Proteomes" id="UP000013827">
    <property type="component" value="Unassembled WGS sequence"/>
</dbReference>
<protein>
    <recommendedName>
        <fullName evidence="4">Glycosyltransferase 61 catalytic domain-containing protein</fullName>
    </recommendedName>
</protein>
<sequence>MASAVAFGDRVLRERSRLFSPTSAIGDEQNRSRWRLSQPLASAGYLLSLDDYTIDSPDRRCVPTHVECVIDKENSFAKALVHFPHAAEAQLACWSLFRQHPALTPRFSLASGIKFGDSAWTIGLMRLINASVAPRGRKRSADCAVRGRLRRLRTGWTGSEQAWLVGRADATELQNRLFVGQAPTGGPKAERPTVAGLPVRVGLVNRKGSRRIVDADKAMAALARALAAREIATLSYMSDLGDLGFEEQAQWVHAQDILLSPHGAQNVNFLWARPCTAIVEFFPKHYFIPGEYLQLARAVGAVAFAAYKGPVDPYADTALALGEGRRAYGYRRRARYGQLSLGWNGGWNGSFTDAMLKGMPRTHQLRDEIFG</sequence>
<dbReference type="Pfam" id="PF04577">
    <property type="entry name" value="Glyco_transf_61"/>
    <property type="match status" value="1"/>
</dbReference>
<dbReference type="InterPro" id="IPR049625">
    <property type="entry name" value="Glyco_transf_61_cat"/>
</dbReference>
<dbReference type="RefSeq" id="XP_005763428.1">
    <property type="nucleotide sequence ID" value="XM_005763371.1"/>
</dbReference>
<keyword evidence="1" id="KW-0328">Glycosyltransferase</keyword>
<keyword evidence="2" id="KW-0808">Transferase</keyword>
<keyword evidence="6" id="KW-1185">Reference proteome</keyword>
<reference evidence="6" key="1">
    <citation type="journal article" date="2013" name="Nature">
        <title>Pan genome of the phytoplankton Emiliania underpins its global distribution.</title>
        <authorList>
            <person name="Read B.A."/>
            <person name="Kegel J."/>
            <person name="Klute M.J."/>
            <person name="Kuo A."/>
            <person name="Lefebvre S.C."/>
            <person name="Maumus F."/>
            <person name="Mayer C."/>
            <person name="Miller J."/>
            <person name="Monier A."/>
            <person name="Salamov A."/>
            <person name="Young J."/>
            <person name="Aguilar M."/>
            <person name="Claverie J.M."/>
            <person name="Frickenhaus S."/>
            <person name="Gonzalez K."/>
            <person name="Herman E.K."/>
            <person name="Lin Y.C."/>
            <person name="Napier J."/>
            <person name="Ogata H."/>
            <person name="Sarno A.F."/>
            <person name="Shmutz J."/>
            <person name="Schroeder D."/>
            <person name="de Vargas C."/>
            <person name="Verret F."/>
            <person name="von Dassow P."/>
            <person name="Valentin K."/>
            <person name="Van de Peer Y."/>
            <person name="Wheeler G."/>
            <person name="Dacks J.B."/>
            <person name="Delwiche C.F."/>
            <person name="Dyhrman S.T."/>
            <person name="Glockner G."/>
            <person name="John U."/>
            <person name="Richards T."/>
            <person name="Worden A.Z."/>
            <person name="Zhang X."/>
            <person name="Grigoriev I.V."/>
            <person name="Allen A.E."/>
            <person name="Bidle K."/>
            <person name="Borodovsky M."/>
            <person name="Bowler C."/>
            <person name="Brownlee C."/>
            <person name="Cock J.M."/>
            <person name="Elias M."/>
            <person name="Gladyshev V.N."/>
            <person name="Groth M."/>
            <person name="Guda C."/>
            <person name="Hadaegh A."/>
            <person name="Iglesias-Rodriguez M.D."/>
            <person name="Jenkins J."/>
            <person name="Jones B.M."/>
            <person name="Lawson T."/>
            <person name="Leese F."/>
            <person name="Lindquist E."/>
            <person name="Lobanov A."/>
            <person name="Lomsadze A."/>
            <person name="Malik S.B."/>
            <person name="Marsh M.E."/>
            <person name="Mackinder L."/>
            <person name="Mock T."/>
            <person name="Mueller-Roeber B."/>
            <person name="Pagarete A."/>
            <person name="Parker M."/>
            <person name="Probert I."/>
            <person name="Quesneville H."/>
            <person name="Raines C."/>
            <person name="Rensing S.A."/>
            <person name="Riano-Pachon D.M."/>
            <person name="Richier S."/>
            <person name="Rokitta S."/>
            <person name="Shiraiwa Y."/>
            <person name="Soanes D.M."/>
            <person name="van der Giezen M."/>
            <person name="Wahlund T.M."/>
            <person name="Williams B."/>
            <person name="Wilson W."/>
            <person name="Wolfe G."/>
            <person name="Wurch L.L."/>
        </authorList>
    </citation>
    <scope>NUCLEOTIDE SEQUENCE</scope>
</reference>